<reference evidence="2 3" key="1">
    <citation type="submission" date="2019-09" db="EMBL/GenBank/DDBJ databases">
        <authorList>
            <person name="Cao W.R."/>
        </authorList>
    </citation>
    <scope>NUCLEOTIDE SEQUENCE [LARGE SCALE GENOMIC DNA]</scope>
    <source>
        <strain evidence="3">a4</strain>
    </source>
</reference>
<dbReference type="Gene3D" id="2.160.20.120">
    <property type="match status" value="1"/>
</dbReference>
<evidence type="ECO:0000259" key="1">
    <source>
        <dbReference type="Pfam" id="PF10988"/>
    </source>
</evidence>
<feature type="domain" description="Putative auto-transporter adhesin head GIN" evidence="1">
    <location>
        <begin position="37"/>
        <end position="238"/>
    </location>
</feature>
<dbReference type="EMBL" id="WAAU01000008">
    <property type="protein sequence ID" value="KAB1159369.1"/>
    <property type="molecule type" value="Genomic_DNA"/>
</dbReference>
<gene>
    <name evidence="2" type="ORF">F7018_03390</name>
</gene>
<dbReference type="AlphaFoldDB" id="A0A7J5AP52"/>
<dbReference type="Proteomes" id="UP000467305">
    <property type="component" value="Unassembled WGS sequence"/>
</dbReference>
<accession>A0A7J5AP52</accession>
<name>A0A7J5AP52_9FLAO</name>
<keyword evidence="3" id="KW-1185">Reference proteome</keyword>
<evidence type="ECO:0000313" key="3">
    <source>
        <dbReference type="Proteomes" id="UP000467305"/>
    </source>
</evidence>
<organism evidence="2 3">
    <name type="scientific">Tenacibaculum aiptasiae</name>
    <dbReference type="NCBI Taxonomy" id="426481"/>
    <lineage>
        <taxon>Bacteria</taxon>
        <taxon>Pseudomonadati</taxon>
        <taxon>Bacteroidota</taxon>
        <taxon>Flavobacteriia</taxon>
        <taxon>Flavobacteriales</taxon>
        <taxon>Flavobacteriaceae</taxon>
        <taxon>Tenacibaculum</taxon>
    </lineage>
</organism>
<dbReference type="OrthoDB" id="943856at2"/>
<dbReference type="InterPro" id="IPR021255">
    <property type="entry name" value="DUF2807"/>
</dbReference>
<dbReference type="Pfam" id="PF10988">
    <property type="entry name" value="DUF2807"/>
    <property type="match status" value="1"/>
</dbReference>
<dbReference type="RefSeq" id="WP_150898588.1">
    <property type="nucleotide sequence ID" value="NZ_WAAU01000008.1"/>
</dbReference>
<sequence length="255" mass="28666">MNKIIMRRNGLFASLLLVFLLNVSLIAQNKVIPLEGAYNKIIVSPHIETVFIEGKESSIEIKNLDVSEEKFKYELKNKTLHIYLEGAKTVTKNKNVRYNNGKRKVPIYRGTKAQIIVKHIPVKIFSIRGEEDVLFKNLTSDNESKIRLYGESKTTIENVKANKLRFTIYGNSKVTVNKGSVDNLKVIAYGEAKFMATNLETKETKVTSYGAASFKLNVSDRLKVTAYGEAKVLYKGNATVKKGIVIGRSTIKKVD</sequence>
<protein>
    <submittedName>
        <fullName evidence="2">DUF2807 domain-containing protein</fullName>
    </submittedName>
</protein>
<evidence type="ECO:0000313" key="2">
    <source>
        <dbReference type="EMBL" id="KAB1159369.1"/>
    </source>
</evidence>
<comment type="caution">
    <text evidence="2">The sequence shown here is derived from an EMBL/GenBank/DDBJ whole genome shotgun (WGS) entry which is preliminary data.</text>
</comment>
<proteinExistence type="predicted"/>